<feature type="transmembrane region" description="Helical" evidence="9">
    <location>
        <begin position="258"/>
        <end position="279"/>
    </location>
</feature>
<dbReference type="NCBIfam" id="TIGR00727">
    <property type="entry name" value="ISP4_OPT"/>
    <property type="match status" value="2"/>
</dbReference>
<feature type="transmembrane region" description="Helical" evidence="9">
    <location>
        <begin position="1172"/>
        <end position="1194"/>
    </location>
</feature>
<keyword evidence="8 9" id="KW-0472">Membrane</keyword>
<feature type="transmembrane region" description="Helical" evidence="9">
    <location>
        <begin position="922"/>
        <end position="942"/>
    </location>
</feature>
<feature type="transmembrane region" description="Helical" evidence="9">
    <location>
        <begin position="1578"/>
        <end position="1600"/>
    </location>
</feature>
<dbReference type="PANTHER" id="PTHR22601">
    <property type="entry name" value="ISP4 LIKE PROTEIN"/>
    <property type="match status" value="1"/>
</dbReference>
<keyword evidence="7 9" id="KW-1133">Transmembrane helix</keyword>
<dbReference type="RefSeq" id="XP_062628962.1">
    <property type="nucleotide sequence ID" value="XM_062772978.1"/>
</dbReference>
<feature type="transmembrane region" description="Helical" evidence="9">
    <location>
        <begin position="800"/>
        <end position="822"/>
    </location>
</feature>
<keyword evidence="5" id="KW-0571">Peptide transport</keyword>
<feature type="transmembrane region" description="Helical" evidence="9">
    <location>
        <begin position="721"/>
        <end position="741"/>
    </location>
</feature>
<dbReference type="GO" id="GO:0035673">
    <property type="term" value="F:oligopeptide transmembrane transporter activity"/>
    <property type="evidence" value="ECO:0007669"/>
    <property type="project" value="InterPro"/>
</dbReference>
<dbReference type="GO" id="GO:0016020">
    <property type="term" value="C:membrane"/>
    <property type="evidence" value="ECO:0007669"/>
    <property type="project" value="UniProtKB-SubCell"/>
</dbReference>
<feature type="transmembrane region" description="Helical" evidence="9">
    <location>
        <begin position="1128"/>
        <end position="1151"/>
    </location>
</feature>
<feature type="transmembrane region" description="Helical" evidence="9">
    <location>
        <begin position="1251"/>
        <end position="1268"/>
    </location>
</feature>
<feature type="transmembrane region" description="Helical" evidence="9">
    <location>
        <begin position="545"/>
        <end position="565"/>
    </location>
</feature>
<evidence type="ECO:0000256" key="3">
    <source>
        <dbReference type="ARBA" id="ARBA00022448"/>
    </source>
</evidence>
<sequence>MGVSDYEKKGVGELKEKNDSLGDVQVLAHHETGDEAIEDLAEHGDVTKNELIDLEERLQTMPLDRTVRIIRQLYKLNKNKDIQNFDTETLYKMEDFLKDDVLKNPEQHPELVHEMRLEALLATENSPYSIVRAVADPTDDKSMPALTIRVWFIGLIFSGIGAFVDQLFSIRQPGIGIGSDTAQLVAYPIGKFFERVLPDWGFTLFGVRHSLNPGPFNLKEHMLITIMANSSFGSSYSAEIIFTQAMPFWFDQQFARGFGYQIVNTLAVNVAGIGLAGLIRRFVVFPSFAIHPGILPTLALNKAFHADDTYSVPGPFGRIYTWSRMKLFTIAFAAMFVWFWFPNFIWGSLSAFNWMAWIAPHNVNYNIFVNINYNAGLGLNPWPTFDWNRLAYSPSFPLFTAVNDFIGLVLALIMTVIFYFRNAFETSYFPIVSNRTFDNRGKKYNITKILDDKRLFDPVKYQTYSEPYMSAGMLVQYFFFFACYSAALTYTAVFHRREIAYSFRSAYKEFKKIFVKSIVEDDDADDLAEDSHARIMRNYKEVPEWWYFIVLCAGLALGMAGVGAFPTGVTMAVVIFGIILAAIFLIPTGLLSAVASVGVSLNVLAEFIAGAMVPGNALSMNFFKMYGVMTASQALGFAGDLKLAHYTHIDQRYTFITQIVATIVSSFVQAGIYNFMMSFKEVCTPDAAWHMTCPGQTTFFTAAIFWGSLGPKRVFGLHGRYRTILIGFAAGFLIVIFAWGLKKLFPRSKLVRNFHPVAVVGGARDLAPGNASLYIPALYIVILSWGYVKNRYLAFWSRYNYILITAFNTAIAISGLIMFFGLEIPERGALDFRFPRRVTSVPRRIIRQLYKLNKNDQNFDSDAVFKMEDFLHPDVLQHPELHAELVHEMRLEALLATTNSPFAIVRAVADPTDDPTLPALTFRVWVIGIVFSGIGAFVNQLFSIRQPSVSISVSTAQLVAFPVGKLFEKALPDWGFTLFGKRYSLNPGPFNLKEHMLITIMANASFGTSYASEIILTQAMPFYFDQPFARQIGYQIVNTLGANFAGLGMAGLTRRFIVFPSFCIWPQTLGTLALNKAFHSDDSYSVPGPFGRTYNWSRLKTFLVLFVAMFVWFWFPDFIFQALSQFNWMAWIAPNHAAYTAIVSMGFSSGLGLNPWPTFDWNWIGLYPDTPLFAASNLIFGMFLGFIMIVGIYFSNAFDTAYFPINSNRVFDNRGKSYNVSRILTPEKVFDHDKYEQYSQPYMAAGNLVNYFWFFALYSATLTYAIIFHRHEIAYSFRSAYRGIKEQLFKKKSAEEKDDTPNDDLAEDIHYRLSKQYKEVPEWWYFIILLFGLGVGMAGVGAWPTNVNMAVVIFGIILTAIFIIPIGLINSITSLETTLNVLAEFIGGALVPGNALSMNFFKMYGVMTADQAIGFAKDLKLAHYSHINQRLTFIAQIVATLVASFVEAGIYNFMMSFKGVCTADASFQMVCPGTNTFFTAAVFWGTLGPPRVFGLHGPYRTILIGFAVGFLIVLAALGLKKLFPRSRLVRNLHPVAICYGGIQWAPYNFSMYIPGFYLVLISWGFIKRRYLAFWSRYNYILVTAFNAGVAVSIIIIFFAVQLPGVEIDWWGNAADTGCQAAGCRLKPIPERGYIGPEKGHFN</sequence>
<evidence type="ECO:0000256" key="9">
    <source>
        <dbReference type="SAM" id="Phobius"/>
    </source>
</evidence>
<dbReference type="Pfam" id="PF03169">
    <property type="entry name" value="OPT"/>
    <property type="match status" value="2"/>
</dbReference>
<feature type="transmembrane region" description="Helical" evidence="9">
    <location>
        <begin position="396"/>
        <end position="420"/>
    </location>
</feature>
<keyword evidence="6" id="KW-0653">Protein transport</keyword>
<comment type="similarity">
    <text evidence="2">Belongs to the oligopeptide OPT transporter family.</text>
</comment>
<feature type="transmembrane region" description="Helical" evidence="9">
    <location>
        <begin position="1323"/>
        <end position="1343"/>
    </location>
</feature>
<keyword evidence="3" id="KW-0813">Transport</keyword>
<comment type="subcellular location">
    <subcellularLocation>
        <location evidence="1">Membrane</location>
        <topology evidence="1">Multi-pass membrane protein</topology>
    </subcellularLocation>
</comment>
<evidence type="ECO:0000256" key="7">
    <source>
        <dbReference type="ARBA" id="ARBA00022989"/>
    </source>
</evidence>
<feature type="transmembrane region" description="Helical" evidence="9">
    <location>
        <begin position="1465"/>
        <end position="1487"/>
    </location>
</feature>
<keyword evidence="11" id="KW-1185">Reference proteome</keyword>
<evidence type="ECO:0000256" key="2">
    <source>
        <dbReference type="ARBA" id="ARBA00008807"/>
    </source>
</evidence>
<feature type="transmembrane region" description="Helical" evidence="9">
    <location>
        <begin position="327"/>
        <end position="346"/>
    </location>
</feature>
<feature type="transmembrane region" description="Helical" evidence="9">
    <location>
        <begin position="1381"/>
        <end position="1401"/>
    </location>
</feature>
<protein>
    <submittedName>
        <fullName evidence="10">Sexual differentiation process protein isp4</fullName>
    </submittedName>
</protein>
<feature type="transmembrane region" description="Helical" evidence="9">
    <location>
        <begin position="1528"/>
        <end position="1545"/>
    </location>
</feature>
<feature type="transmembrane region" description="Helical" evidence="9">
    <location>
        <begin position="1102"/>
        <end position="1122"/>
    </location>
</feature>
<feature type="transmembrane region" description="Helical" evidence="9">
    <location>
        <begin position="1433"/>
        <end position="1453"/>
    </location>
</feature>
<dbReference type="NCBIfam" id="TIGR00728">
    <property type="entry name" value="OPT_sfam"/>
    <property type="match status" value="2"/>
</dbReference>
<feature type="transmembrane region" description="Helical" evidence="9">
    <location>
        <begin position="474"/>
        <end position="493"/>
    </location>
</feature>
<evidence type="ECO:0000256" key="8">
    <source>
        <dbReference type="ARBA" id="ARBA00023136"/>
    </source>
</evidence>
<feature type="transmembrane region" description="Helical" evidence="9">
    <location>
        <begin position="1551"/>
        <end position="1566"/>
    </location>
</feature>
<dbReference type="InterPro" id="IPR004813">
    <property type="entry name" value="OPT"/>
</dbReference>
<dbReference type="EMBL" id="CP086717">
    <property type="protein sequence ID" value="WOO82930.1"/>
    <property type="molecule type" value="Genomic_DNA"/>
</dbReference>
<accession>A0AAF0YAC7</accession>
<dbReference type="GeneID" id="87809633"/>
<feature type="transmembrane region" description="Helical" evidence="9">
    <location>
        <begin position="146"/>
        <end position="164"/>
    </location>
</feature>
<feature type="transmembrane region" description="Helical" evidence="9">
    <location>
        <begin position="771"/>
        <end position="788"/>
    </location>
</feature>
<feature type="transmembrane region" description="Helical" evidence="9">
    <location>
        <begin position="572"/>
        <end position="605"/>
    </location>
</feature>
<proteinExistence type="inferred from homology"/>
<feature type="transmembrane region" description="Helical" evidence="9">
    <location>
        <begin position="1499"/>
        <end position="1519"/>
    </location>
</feature>
<dbReference type="GO" id="GO:0015031">
    <property type="term" value="P:protein transport"/>
    <property type="evidence" value="ECO:0007669"/>
    <property type="project" value="UniProtKB-KW"/>
</dbReference>
<keyword evidence="4 9" id="KW-0812">Transmembrane</keyword>
<evidence type="ECO:0000313" key="11">
    <source>
        <dbReference type="Proteomes" id="UP000827549"/>
    </source>
</evidence>
<gene>
    <name evidence="10" type="primary">isp4_2</name>
    <name evidence="10" type="ORF">LOC62_04G006410</name>
</gene>
<evidence type="ECO:0000256" key="1">
    <source>
        <dbReference type="ARBA" id="ARBA00004141"/>
    </source>
</evidence>
<evidence type="ECO:0000313" key="10">
    <source>
        <dbReference type="EMBL" id="WOO82930.1"/>
    </source>
</evidence>
<feature type="transmembrane region" description="Helical" evidence="9">
    <location>
        <begin position="688"/>
        <end position="709"/>
    </location>
</feature>
<dbReference type="InterPro" id="IPR004648">
    <property type="entry name" value="Oligpept_transpt"/>
</dbReference>
<organism evidence="10 11">
    <name type="scientific">Vanrija pseudolonga</name>
    <dbReference type="NCBI Taxonomy" id="143232"/>
    <lineage>
        <taxon>Eukaryota</taxon>
        <taxon>Fungi</taxon>
        <taxon>Dikarya</taxon>
        <taxon>Basidiomycota</taxon>
        <taxon>Agaricomycotina</taxon>
        <taxon>Tremellomycetes</taxon>
        <taxon>Trichosporonales</taxon>
        <taxon>Trichosporonaceae</taxon>
        <taxon>Vanrija</taxon>
    </lineage>
</organism>
<evidence type="ECO:0000256" key="5">
    <source>
        <dbReference type="ARBA" id="ARBA00022856"/>
    </source>
</evidence>
<name>A0AAF0YAC7_9TREE</name>
<feature type="transmembrane region" description="Helical" evidence="9">
    <location>
        <begin position="655"/>
        <end position="676"/>
    </location>
</feature>
<evidence type="ECO:0000256" key="4">
    <source>
        <dbReference type="ARBA" id="ARBA00022692"/>
    </source>
</evidence>
<evidence type="ECO:0000256" key="6">
    <source>
        <dbReference type="ARBA" id="ARBA00022927"/>
    </source>
</evidence>
<dbReference type="Proteomes" id="UP000827549">
    <property type="component" value="Chromosome 4"/>
</dbReference>
<reference evidence="10" key="1">
    <citation type="submission" date="2023-10" db="EMBL/GenBank/DDBJ databases">
        <authorList>
            <person name="Noh H."/>
        </authorList>
    </citation>
    <scope>NUCLEOTIDE SEQUENCE</scope>
    <source>
        <strain evidence="10">DUCC4014</strain>
    </source>
</reference>
<feature type="transmembrane region" description="Helical" evidence="9">
    <location>
        <begin position="1349"/>
        <end position="1369"/>
    </location>
</feature>